<dbReference type="PANTHER" id="PTHR30441">
    <property type="entry name" value="DUF748 DOMAIN-CONTAINING PROTEIN"/>
    <property type="match status" value="1"/>
</dbReference>
<feature type="region of interest" description="Disordered" evidence="1">
    <location>
        <begin position="390"/>
        <end position="422"/>
    </location>
</feature>
<comment type="caution">
    <text evidence="3">The sequence shown here is derived from an EMBL/GenBank/DDBJ whole genome shotgun (WGS) entry which is preliminary data.</text>
</comment>
<gene>
    <name evidence="3" type="ORF">GCM10011348_07910</name>
</gene>
<feature type="domain" description="AsmA" evidence="2">
    <location>
        <begin position="7"/>
        <end position="607"/>
    </location>
</feature>
<dbReference type="GO" id="GO:0005886">
    <property type="term" value="C:plasma membrane"/>
    <property type="evidence" value="ECO:0007669"/>
    <property type="project" value="TreeGrafter"/>
</dbReference>
<reference evidence="3 4" key="1">
    <citation type="journal article" date="2014" name="Int. J. Syst. Evol. Microbiol.">
        <title>Complete genome sequence of Corynebacterium casei LMG S-19264T (=DSM 44701T), isolated from a smear-ripened cheese.</title>
        <authorList>
            <consortium name="US DOE Joint Genome Institute (JGI-PGF)"/>
            <person name="Walter F."/>
            <person name="Albersmeier A."/>
            <person name="Kalinowski J."/>
            <person name="Ruckert C."/>
        </authorList>
    </citation>
    <scope>NUCLEOTIDE SEQUENCE [LARGE SCALE GENOMIC DNA]</scope>
    <source>
        <strain evidence="3 4">CGMCC 1.7286</strain>
    </source>
</reference>
<accession>A0A917Z844</accession>
<feature type="compositionally biased region" description="Low complexity" evidence="1">
    <location>
        <begin position="147"/>
        <end position="157"/>
    </location>
</feature>
<organism evidence="3 4">
    <name type="scientific">Marinobacterium nitratireducens</name>
    <dbReference type="NCBI Taxonomy" id="518897"/>
    <lineage>
        <taxon>Bacteria</taxon>
        <taxon>Pseudomonadati</taxon>
        <taxon>Pseudomonadota</taxon>
        <taxon>Gammaproteobacteria</taxon>
        <taxon>Oceanospirillales</taxon>
        <taxon>Oceanospirillaceae</taxon>
        <taxon>Marinobacterium</taxon>
    </lineage>
</organism>
<dbReference type="InterPro" id="IPR052894">
    <property type="entry name" value="AsmA-related"/>
</dbReference>
<dbReference type="Pfam" id="PF05170">
    <property type="entry name" value="AsmA"/>
    <property type="match status" value="1"/>
</dbReference>
<dbReference type="Proteomes" id="UP000599578">
    <property type="component" value="Unassembled WGS sequence"/>
</dbReference>
<dbReference type="InterPro" id="IPR007844">
    <property type="entry name" value="AsmA"/>
</dbReference>
<proteinExistence type="predicted"/>
<evidence type="ECO:0000256" key="1">
    <source>
        <dbReference type="SAM" id="MobiDB-lite"/>
    </source>
</evidence>
<evidence type="ECO:0000259" key="2">
    <source>
        <dbReference type="Pfam" id="PF05170"/>
    </source>
</evidence>
<evidence type="ECO:0000313" key="4">
    <source>
        <dbReference type="Proteomes" id="UP000599578"/>
    </source>
</evidence>
<dbReference type="AlphaFoldDB" id="A0A917Z844"/>
<dbReference type="RefSeq" id="WP_188858546.1">
    <property type="nucleotide sequence ID" value="NZ_BMLT01000002.1"/>
</dbReference>
<feature type="compositionally biased region" description="Polar residues" evidence="1">
    <location>
        <begin position="401"/>
        <end position="415"/>
    </location>
</feature>
<dbReference type="GO" id="GO:0090313">
    <property type="term" value="P:regulation of protein targeting to membrane"/>
    <property type="evidence" value="ECO:0007669"/>
    <property type="project" value="TreeGrafter"/>
</dbReference>
<dbReference type="PANTHER" id="PTHR30441:SF4">
    <property type="entry name" value="PROTEIN ASMA"/>
    <property type="match status" value="1"/>
</dbReference>
<evidence type="ECO:0000313" key="3">
    <source>
        <dbReference type="EMBL" id="GGO77717.1"/>
    </source>
</evidence>
<feature type="region of interest" description="Disordered" evidence="1">
    <location>
        <begin position="135"/>
        <end position="157"/>
    </location>
</feature>
<keyword evidence="4" id="KW-1185">Reference proteome</keyword>
<name>A0A917Z844_9GAMM</name>
<dbReference type="EMBL" id="BMLT01000002">
    <property type="protein sequence ID" value="GGO77717.1"/>
    <property type="molecule type" value="Genomic_DNA"/>
</dbReference>
<protein>
    <recommendedName>
        <fullName evidence="2">AsmA domain-containing protein</fullName>
    </recommendedName>
</protein>
<sequence>MKGMAKLILGLVGLVVVLVAAAGVLLGIFIDPNDYKDDIEKLALDKAGLELSIDGDIGWTLFPWLGLELNGVQARYPGKPELASLGQARVAVKLLPLLSRQAQLSSVEVSALELNLVREADGSDNWTPATAATAADSAAGEPPPSASAPAPEAAETTAPVALDIESIRVSDGRLSLDDRKAGSQLTLQNLAVTTGRVQAGAWFPLELGFELQQSAAGTDLQAGVTLQAEAQLDPQAQQYRLRGLDSTLSLATAALGDKPLELQLGGDLSADLASELARIDNLSLKLADISAAGSVSVQDFAAPKFGGDLKVAQFNARTLLASLGQPVPETADSNALTRVAFGAAINGPANTFALQPLTLTLDDSRFSGRFGYDLNSGRLSLQLDGDKLDADRYLPPGNGQAGTPASGDSSQQTSGDAGYSKEPVIPVEPLQHLNLDLRLGLKQLTASGVAMRDVELALDARDGIADFSRINANLFGGSVRSSARLDVRQTPVRLQVKKNVSGLQIGTLLQTLTGENPRITGTLSSQADISANGRSVDAIVNSLGGSANFNVTDGTIEGISMAQTICQGFNTLGSLGVNAQQVDRSTPFANLGGNFRISNGVISNQDLAASLDAMALKGRGSVNLPQRSLDYRLGLSIEENLFKQSCSVNNKIQGVEWPVNCKGSFDTPPAELCRPDLSVFEDLLKQQLQQEVQKKVEEEVDQKLKDRLGEEAKKAKDLLKGLFGN</sequence>